<dbReference type="Proteomes" id="UP001500631">
    <property type="component" value="Unassembled WGS sequence"/>
</dbReference>
<comment type="caution">
    <text evidence="5">The sequence shown here is derived from an EMBL/GenBank/DDBJ whole genome shotgun (WGS) entry which is preliminary data.</text>
</comment>
<proteinExistence type="predicted"/>
<dbReference type="PANTHER" id="PTHR30441:SF4">
    <property type="entry name" value="PROTEIN ASMA"/>
    <property type="match status" value="1"/>
</dbReference>
<feature type="domain" description="AsmA" evidence="4">
    <location>
        <begin position="1"/>
        <end position="650"/>
    </location>
</feature>
<name>A0ABP9MW26_9GAMM</name>
<feature type="region of interest" description="Disordered" evidence="2">
    <location>
        <begin position="427"/>
        <end position="452"/>
    </location>
</feature>
<dbReference type="PANTHER" id="PTHR30441">
    <property type="entry name" value="DUF748 DOMAIN-CONTAINING PROTEIN"/>
    <property type="match status" value="1"/>
</dbReference>
<keyword evidence="6" id="KW-1185">Reference proteome</keyword>
<gene>
    <name evidence="5" type="ORF">GCM10023338_17800</name>
</gene>
<keyword evidence="3" id="KW-0472">Membrane</keyword>
<dbReference type="RefSeq" id="WP_077925654.1">
    <property type="nucleotide sequence ID" value="NZ_BAABKE010000005.1"/>
</dbReference>
<feature type="transmembrane region" description="Helical" evidence="3">
    <location>
        <begin position="7"/>
        <end position="30"/>
    </location>
</feature>
<evidence type="ECO:0000256" key="1">
    <source>
        <dbReference type="SAM" id="Coils"/>
    </source>
</evidence>
<feature type="coiled-coil region" evidence="1">
    <location>
        <begin position="732"/>
        <end position="763"/>
    </location>
</feature>
<accession>A0ABP9MW26</accession>
<dbReference type="EMBL" id="BAABKE010000005">
    <property type="protein sequence ID" value="GAA5101558.1"/>
    <property type="molecule type" value="Genomic_DNA"/>
</dbReference>
<keyword evidence="3" id="KW-1133">Transmembrane helix</keyword>
<keyword evidence="3" id="KW-0812">Transmembrane</keyword>
<evidence type="ECO:0000313" key="6">
    <source>
        <dbReference type="Proteomes" id="UP001500631"/>
    </source>
</evidence>
<evidence type="ECO:0000259" key="4">
    <source>
        <dbReference type="Pfam" id="PF05170"/>
    </source>
</evidence>
<evidence type="ECO:0000256" key="3">
    <source>
        <dbReference type="SAM" id="Phobius"/>
    </source>
</evidence>
<keyword evidence="1" id="KW-0175">Coiled coil</keyword>
<evidence type="ECO:0000256" key="2">
    <source>
        <dbReference type="SAM" id="MobiDB-lite"/>
    </source>
</evidence>
<reference evidence="6" key="1">
    <citation type="journal article" date="2019" name="Int. J. Syst. Evol. Microbiol.">
        <title>The Global Catalogue of Microorganisms (GCM) 10K type strain sequencing project: providing services to taxonomists for standard genome sequencing and annotation.</title>
        <authorList>
            <consortium name="The Broad Institute Genomics Platform"/>
            <consortium name="The Broad Institute Genome Sequencing Center for Infectious Disease"/>
            <person name="Wu L."/>
            <person name="Ma J."/>
        </authorList>
    </citation>
    <scope>NUCLEOTIDE SEQUENCE [LARGE SCALE GENOMIC DNA]</scope>
    <source>
        <strain evidence="6">JCM 18424</strain>
    </source>
</reference>
<evidence type="ECO:0000313" key="5">
    <source>
        <dbReference type="EMBL" id="GAA5101558.1"/>
    </source>
</evidence>
<dbReference type="Pfam" id="PF05170">
    <property type="entry name" value="AsmA"/>
    <property type="match status" value="1"/>
</dbReference>
<sequence>MKKLIKVFVYLILTVVVIIALAIGGIVMFINPNQFKPQITELVQKNANVILTIEGDIEWTFYPWLGLKVQNISVASPNTPTVPLADIKLAQASILLKSLFNRELNINDVVLDGLSVTLLKDANGNSNWVLPENSQEVINQVESQDDQSTSASSKKAPSLYVKSINVKDANFVYKDAVQNQALALKNLNITTGEVMLNQPISVSLNSSYLLFNPKVEGNIDFSSVVNFNVEQKHLQLRDLKLKNNIKMDDVQLLTELSTVLDLDLKTQLLQLSNLSLQNQGEIQDFAINNLQVKGIVKADLTKELVNIDQLELSMGDLALMGNVMAEKYSGDQLSFVSNIATNTFNLKALLNQLKIELPQFESKTALQKASVKLSVKGNLQNIDVNPIEIAFDDTKVNGSGAIVLGKVPTIAIALKGDRLVVNHYLPPKKQGVSSNQKTAQAHPKTKAPTNPEVIPTLPKDINIIADIQWEQLTLDQLQLANNRVKGSLKNGDAVLDQLSTNIYGGSLSFSGALKGQKTPKLNFNGKIQKINLTQVLPQISLKDYINNEFILSRLNQNHKNINIEGMLNAQFSLTTSGRLQNQVIANLNGDANFDLAQGRVNNLNYEKLMCQGIALLNQKNLTGTFNRTYTDFQKLSGKIIIRNGVVTNDPFQMLVPGLAVNGKGDINLNRMTINYGLNAVLTGDHSINSDPACQINERFQGIPIPLICEGSLEKTDGLCRLDSDQLGKVIANLATNAVKEKAQKELDKQKEKIQDKLDGEIEKQLKKNPAVKGLLKNLL</sequence>
<organism evidence="5 6">
    <name type="scientific">Wohlfahrtiimonas larvae</name>
    <dbReference type="NCBI Taxonomy" id="1157986"/>
    <lineage>
        <taxon>Bacteria</taxon>
        <taxon>Pseudomonadati</taxon>
        <taxon>Pseudomonadota</taxon>
        <taxon>Gammaproteobacteria</taxon>
        <taxon>Cardiobacteriales</taxon>
        <taxon>Ignatzschineriaceae</taxon>
        <taxon>Wohlfahrtiimonas</taxon>
    </lineage>
</organism>
<dbReference type="InterPro" id="IPR007844">
    <property type="entry name" value="AsmA"/>
</dbReference>
<dbReference type="InterPro" id="IPR052894">
    <property type="entry name" value="AsmA-related"/>
</dbReference>
<protein>
    <submittedName>
        <fullName evidence="5">AsmA family protein</fullName>
    </submittedName>
</protein>